<keyword evidence="3" id="KW-1185">Reference proteome</keyword>
<protein>
    <recommendedName>
        <fullName evidence="1">Heterokaryon incompatibility domain-containing protein</fullName>
    </recommendedName>
</protein>
<accession>A0A9W9CVA8</accession>
<evidence type="ECO:0000313" key="2">
    <source>
        <dbReference type="EMBL" id="KAJ4389584.1"/>
    </source>
</evidence>
<reference evidence="2" key="1">
    <citation type="submission" date="2022-10" db="EMBL/GenBank/DDBJ databases">
        <title>Tapping the CABI collections for fungal endophytes: first genome assemblies for Collariella, Neodidymelliopsis, Ascochyta clinopodiicola, Didymella pomorum, Didymosphaeria variabile, Neocosmospora piperis and Neocucurbitaria cava.</title>
        <authorList>
            <person name="Hill R."/>
        </authorList>
    </citation>
    <scope>NUCLEOTIDE SEQUENCE</scope>
    <source>
        <strain evidence="2">IMI 355082</strain>
    </source>
</reference>
<sequence length="649" mass="74060">MRLLHTEESHFKVFIGQKPEYAILSHTWGEREANYQTFLGSYAQYSILSSSDPRHSDLPPGIRKIHACRVKARENGFDWVWIDTCCIDKSSSSELSEAINSMFQWYAEASVCYAYLSDIEPVVQADWTLDRDCRLAFEGSRWWTRGWCLQELIAPRNVEFLASDWSPVGTKFSLRQLINKITGIRLQVLMGINLKSCCAGEKMSWSSTRETTRPEDAAYCLLGLFGVNMPLLYGEGSTKAFVRLQKEILAQEPDYSLLVWHGPRTQWRVSVDPTPALAIRPQQFHRKMSLAILDLEENRLGGYQIKPSCIRCPEVCMLHWKDVVSARSAGPISITNLGLQGRLHLLTISSENDRIGKHNGDVNYSRTRTLAWTNTFYRDALVCVWLYPDRAFSNAVYSRDEAASLVLVRSYLMRAFDLTSIYLRLPSSNEPQDRDLRTIQRDVVLVDDSVAGSSLRVAAQYPDPIRYWDSPPIRMNNPVDLVEILVIGCYLVECGHSSERFILEVGKHTMTNQILFETAQVNDVPTFMTEQKALSITEEHFKGLENRLEISVDCFDDVACYSLDSDEGVVMIRVPVRPRRTSVQISRAYVRTRAKRISKEMESPSVSKFPVLFEDDQPRVAELDQTVHMPSVSKFKERVISDDSSGLRE</sequence>
<dbReference type="OrthoDB" id="674604at2759"/>
<dbReference type="PANTHER" id="PTHR10622">
    <property type="entry name" value="HET DOMAIN-CONTAINING PROTEIN"/>
    <property type="match status" value="1"/>
</dbReference>
<dbReference type="EMBL" id="JAPEVB010000004">
    <property type="protein sequence ID" value="KAJ4389584.1"/>
    <property type="molecule type" value="Genomic_DNA"/>
</dbReference>
<dbReference type="Proteomes" id="UP001140453">
    <property type="component" value="Unassembled WGS sequence"/>
</dbReference>
<proteinExistence type="predicted"/>
<organism evidence="2 3">
    <name type="scientific">Gnomoniopsis smithogilvyi</name>
    <dbReference type="NCBI Taxonomy" id="1191159"/>
    <lineage>
        <taxon>Eukaryota</taxon>
        <taxon>Fungi</taxon>
        <taxon>Dikarya</taxon>
        <taxon>Ascomycota</taxon>
        <taxon>Pezizomycotina</taxon>
        <taxon>Sordariomycetes</taxon>
        <taxon>Sordariomycetidae</taxon>
        <taxon>Diaporthales</taxon>
        <taxon>Gnomoniaceae</taxon>
        <taxon>Gnomoniopsis</taxon>
    </lineage>
</organism>
<name>A0A9W9CVA8_9PEZI</name>
<dbReference type="PANTHER" id="PTHR10622:SF10">
    <property type="entry name" value="HET DOMAIN-CONTAINING PROTEIN"/>
    <property type="match status" value="1"/>
</dbReference>
<evidence type="ECO:0000259" key="1">
    <source>
        <dbReference type="Pfam" id="PF06985"/>
    </source>
</evidence>
<feature type="domain" description="Heterokaryon incompatibility" evidence="1">
    <location>
        <begin position="21"/>
        <end position="118"/>
    </location>
</feature>
<dbReference type="Pfam" id="PF06985">
    <property type="entry name" value="HET"/>
    <property type="match status" value="1"/>
</dbReference>
<dbReference type="AlphaFoldDB" id="A0A9W9CVA8"/>
<comment type="caution">
    <text evidence="2">The sequence shown here is derived from an EMBL/GenBank/DDBJ whole genome shotgun (WGS) entry which is preliminary data.</text>
</comment>
<gene>
    <name evidence="2" type="ORF">N0V93_007055</name>
</gene>
<evidence type="ECO:0000313" key="3">
    <source>
        <dbReference type="Proteomes" id="UP001140453"/>
    </source>
</evidence>
<dbReference type="InterPro" id="IPR010730">
    <property type="entry name" value="HET"/>
</dbReference>